<evidence type="ECO:0000256" key="7">
    <source>
        <dbReference type="ARBA" id="ARBA00025795"/>
    </source>
</evidence>
<sequence>MRSTSFVAAATLLAGLVRGQGSVEDWHPPTKGDVRGPCPMLNSLANHGFLPHSGKGIKLNDTIHALGEALNIGQDIAIDLFGFAAMTNPEPNATEFSLENLGRHNVLEHDASLSRADFDVTGDSVSFNRDAYDETRKFWTSESITVKQAAAARLARYNTSQTTNPKYTMSPLGDRFSAGESAAYLLVLGDISTATAPRKFVEYLFLNERLPAAEGWKKPSHVFTPTDLATGIDLIYNATGASAEDLKKMRARSKSELHGGSWRD</sequence>
<feature type="signal peptide" evidence="8">
    <location>
        <begin position="1"/>
        <end position="19"/>
    </location>
</feature>
<proteinExistence type="inferred from homology"/>
<dbReference type="Proteomes" id="UP000077069">
    <property type="component" value="Unassembled WGS sequence"/>
</dbReference>
<reference evidence="10 11" key="1">
    <citation type="submission" date="2016-05" db="EMBL/GenBank/DDBJ databases">
        <title>Comparative analysis of secretome profiles of manganese(II)-oxidizing ascomycete fungi.</title>
        <authorList>
            <consortium name="DOE Joint Genome Institute"/>
            <person name="Zeiner C.A."/>
            <person name="Purvine S.O."/>
            <person name="Zink E.M."/>
            <person name="Wu S."/>
            <person name="Pasa-Tolic L."/>
            <person name="Chaput D.L."/>
            <person name="Haridas S."/>
            <person name="Grigoriev I.V."/>
            <person name="Santelli C.M."/>
            <person name="Hansel C.M."/>
        </authorList>
    </citation>
    <scope>NUCLEOTIDE SEQUENCE [LARGE SCALE GENOMIC DNA]</scope>
    <source>
        <strain evidence="10 11">AP3s5-JAC2a</strain>
    </source>
</reference>
<gene>
    <name evidence="10" type="ORF">CC84DRAFT_1206881</name>
</gene>
<dbReference type="STRING" id="1460663.A0A177C7A5"/>
<dbReference type="PANTHER" id="PTHR33577">
    <property type="entry name" value="STERIGMATOCYSTIN BIOSYNTHESIS PEROXIDASE STCC-RELATED"/>
    <property type="match status" value="1"/>
</dbReference>
<dbReference type="OrthoDB" id="407298at2759"/>
<dbReference type="InterPro" id="IPR036851">
    <property type="entry name" value="Chloroperoxidase-like_sf"/>
</dbReference>
<dbReference type="GO" id="GO:0046872">
    <property type="term" value="F:metal ion binding"/>
    <property type="evidence" value="ECO:0007669"/>
    <property type="project" value="UniProtKB-KW"/>
</dbReference>
<dbReference type="Pfam" id="PF01328">
    <property type="entry name" value="Peroxidase_2"/>
    <property type="match status" value="1"/>
</dbReference>
<dbReference type="GO" id="GO:0004601">
    <property type="term" value="F:peroxidase activity"/>
    <property type="evidence" value="ECO:0007669"/>
    <property type="project" value="UniProtKB-KW"/>
</dbReference>
<dbReference type="GeneID" id="28765548"/>
<dbReference type="RefSeq" id="XP_018033888.1">
    <property type="nucleotide sequence ID" value="XM_018182062.1"/>
</dbReference>
<evidence type="ECO:0000259" key="9">
    <source>
        <dbReference type="PROSITE" id="PS51405"/>
    </source>
</evidence>
<keyword evidence="6" id="KW-0408">Iron</keyword>
<keyword evidence="11" id="KW-1185">Reference proteome</keyword>
<feature type="chain" id="PRO_5008057827" evidence="8">
    <location>
        <begin position="20"/>
        <end position="264"/>
    </location>
</feature>
<dbReference type="PANTHER" id="PTHR33577:SF7">
    <property type="entry name" value="HEME HALOPEROXIDASE FAMILY PROFILE DOMAIN-CONTAINING PROTEIN"/>
    <property type="match status" value="1"/>
</dbReference>
<dbReference type="EMBL" id="KV441554">
    <property type="protein sequence ID" value="OAG03523.1"/>
    <property type="molecule type" value="Genomic_DNA"/>
</dbReference>
<evidence type="ECO:0000313" key="11">
    <source>
        <dbReference type="Proteomes" id="UP000077069"/>
    </source>
</evidence>
<dbReference type="InParanoid" id="A0A177C7A5"/>
<dbReference type="PROSITE" id="PS51405">
    <property type="entry name" value="HEME_HALOPEROXIDASE"/>
    <property type="match status" value="1"/>
</dbReference>
<evidence type="ECO:0000313" key="10">
    <source>
        <dbReference type="EMBL" id="OAG03523.1"/>
    </source>
</evidence>
<evidence type="ECO:0000256" key="4">
    <source>
        <dbReference type="ARBA" id="ARBA00022723"/>
    </source>
</evidence>
<feature type="domain" description="Heme haloperoxidase family profile" evidence="9">
    <location>
        <begin position="22"/>
        <end position="236"/>
    </location>
</feature>
<evidence type="ECO:0000256" key="5">
    <source>
        <dbReference type="ARBA" id="ARBA00023002"/>
    </source>
</evidence>
<keyword evidence="3" id="KW-0349">Heme</keyword>
<evidence type="ECO:0000256" key="2">
    <source>
        <dbReference type="ARBA" id="ARBA00022559"/>
    </source>
</evidence>
<keyword evidence="8" id="KW-0732">Signal</keyword>
<keyword evidence="5" id="KW-0560">Oxidoreductase</keyword>
<keyword evidence="2 10" id="KW-0575">Peroxidase</keyword>
<dbReference type="AlphaFoldDB" id="A0A177C7A5"/>
<protein>
    <submittedName>
        <fullName evidence="10">Cloroperoxidase</fullName>
    </submittedName>
</protein>
<comment type="cofactor">
    <cofactor evidence="1">
        <name>heme b</name>
        <dbReference type="ChEBI" id="CHEBI:60344"/>
    </cofactor>
</comment>
<evidence type="ECO:0000256" key="8">
    <source>
        <dbReference type="SAM" id="SignalP"/>
    </source>
</evidence>
<name>A0A177C7A5_9PLEO</name>
<dbReference type="Gene3D" id="1.10.489.10">
    <property type="entry name" value="Chloroperoxidase-like"/>
    <property type="match status" value="1"/>
</dbReference>
<organism evidence="10 11">
    <name type="scientific">Paraphaeosphaeria sporulosa</name>
    <dbReference type="NCBI Taxonomy" id="1460663"/>
    <lineage>
        <taxon>Eukaryota</taxon>
        <taxon>Fungi</taxon>
        <taxon>Dikarya</taxon>
        <taxon>Ascomycota</taxon>
        <taxon>Pezizomycotina</taxon>
        <taxon>Dothideomycetes</taxon>
        <taxon>Pleosporomycetidae</taxon>
        <taxon>Pleosporales</taxon>
        <taxon>Massarineae</taxon>
        <taxon>Didymosphaeriaceae</taxon>
        <taxon>Paraphaeosphaeria</taxon>
    </lineage>
</organism>
<evidence type="ECO:0000256" key="6">
    <source>
        <dbReference type="ARBA" id="ARBA00023004"/>
    </source>
</evidence>
<keyword evidence="4" id="KW-0479">Metal-binding</keyword>
<dbReference type="SUPFAM" id="SSF47571">
    <property type="entry name" value="Cloroperoxidase"/>
    <property type="match status" value="1"/>
</dbReference>
<dbReference type="InterPro" id="IPR000028">
    <property type="entry name" value="Chloroperoxidase"/>
</dbReference>
<comment type="similarity">
    <text evidence="7">Belongs to the chloroperoxidase family.</text>
</comment>
<evidence type="ECO:0000256" key="1">
    <source>
        <dbReference type="ARBA" id="ARBA00001970"/>
    </source>
</evidence>
<evidence type="ECO:0000256" key="3">
    <source>
        <dbReference type="ARBA" id="ARBA00022617"/>
    </source>
</evidence>
<accession>A0A177C7A5</accession>